<dbReference type="EMBL" id="JADYXP020000001">
    <property type="protein sequence ID" value="KAL0133203.1"/>
    <property type="molecule type" value="Genomic_DNA"/>
</dbReference>
<dbReference type="Proteomes" id="UP001430953">
    <property type="component" value="Unassembled WGS sequence"/>
</dbReference>
<organism evidence="1 2">
    <name type="scientific">Cardiocondyla obscurior</name>
    <dbReference type="NCBI Taxonomy" id="286306"/>
    <lineage>
        <taxon>Eukaryota</taxon>
        <taxon>Metazoa</taxon>
        <taxon>Ecdysozoa</taxon>
        <taxon>Arthropoda</taxon>
        <taxon>Hexapoda</taxon>
        <taxon>Insecta</taxon>
        <taxon>Pterygota</taxon>
        <taxon>Neoptera</taxon>
        <taxon>Endopterygota</taxon>
        <taxon>Hymenoptera</taxon>
        <taxon>Apocrita</taxon>
        <taxon>Aculeata</taxon>
        <taxon>Formicoidea</taxon>
        <taxon>Formicidae</taxon>
        <taxon>Myrmicinae</taxon>
        <taxon>Cardiocondyla</taxon>
    </lineage>
</organism>
<evidence type="ECO:0000313" key="1">
    <source>
        <dbReference type="EMBL" id="KAL0133203.1"/>
    </source>
</evidence>
<evidence type="ECO:0000313" key="2">
    <source>
        <dbReference type="Proteomes" id="UP001430953"/>
    </source>
</evidence>
<dbReference type="AlphaFoldDB" id="A0AAW2H1B7"/>
<gene>
    <name evidence="1" type="ORF">PUN28_000753</name>
</gene>
<accession>A0AAW2H1B7</accession>
<protein>
    <submittedName>
        <fullName evidence="1">Uncharacterized protein</fullName>
    </submittedName>
</protein>
<reference evidence="1 2" key="1">
    <citation type="submission" date="2023-03" db="EMBL/GenBank/DDBJ databases">
        <title>High recombination rates correlate with genetic variation in Cardiocondyla obscurior ants.</title>
        <authorList>
            <person name="Errbii M."/>
        </authorList>
    </citation>
    <scope>NUCLEOTIDE SEQUENCE [LARGE SCALE GENOMIC DNA]</scope>
    <source>
        <strain evidence="1">Alpha-2009</strain>
        <tissue evidence="1">Whole body</tissue>
    </source>
</reference>
<name>A0AAW2H1B7_9HYME</name>
<keyword evidence="2" id="KW-1185">Reference proteome</keyword>
<sequence>MSRYHNYLELTLNKIIRVGANYLSIDDVPIDASLSRSATLAIPIALSITLVPRESPRLVTHVFTRIARRTSQFVRDACHFQMQERVYILLSIIAAAVVSDTPETTAINVREINFPSESNCYLLNFYEAEKYSD</sequence>
<comment type="caution">
    <text evidence="1">The sequence shown here is derived from an EMBL/GenBank/DDBJ whole genome shotgun (WGS) entry which is preliminary data.</text>
</comment>
<proteinExistence type="predicted"/>